<sequence>MPQPSDSAERQLNFGYGANLDASVYSRCPDAIDMGNAILPDHRWLATAAGVATVVPQPGSLVHGVLLSLSARDQDSLDRFEALDLGFYRRERHELITAAGGRVRGWVYFANQPEPGQPIPHYLTAVVEAARQRGLPADYIAELEAWGRLNTGSVASPRPHWEEIFGARP</sequence>
<dbReference type="PANTHER" id="PTHR12935">
    <property type="entry name" value="GAMMA-GLUTAMYLCYCLOTRANSFERASE"/>
    <property type="match status" value="1"/>
</dbReference>
<dbReference type="InterPro" id="IPR036568">
    <property type="entry name" value="GGCT-like_sf"/>
</dbReference>
<evidence type="ECO:0000256" key="1">
    <source>
        <dbReference type="ARBA" id="ARBA00023239"/>
    </source>
</evidence>
<protein>
    <submittedName>
        <fullName evidence="4">Gamma-glutamylcyclotransferase</fullName>
    </submittedName>
</protein>
<evidence type="ECO:0000313" key="4">
    <source>
        <dbReference type="EMBL" id="MBJ7602753.1"/>
    </source>
</evidence>
<name>A0A934KHG7_9BACT</name>
<dbReference type="SUPFAM" id="SSF110857">
    <property type="entry name" value="Gamma-glutamyl cyclotransferase-like"/>
    <property type="match status" value="1"/>
</dbReference>
<dbReference type="Pfam" id="PF13772">
    <property type="entry name" value="AIG2_2"/>
    <property type="match status" value="1"/>
</dbReference>
<dbReference type="Proteomes" id="UP000620075">
    <property type="component" value="Unassembled WGS sequence"/>
</dbReference>
<reference evidence="4 5" key="1">
    <citation type="submission" date="2020-10" db="EMBL/GenBank/DDBJ databases">
        <title>Ca. Dormibacterota MAGs.</title>
        <authorList>
            <person name="Montgomery K."/>
        </authorList>
    </citation>
    <scope>NUCLEOTIDE SEQUENCE [LARGE SCALE GENOMIC DNA]</scope>
    <source>
        <strain evidence="4">SC8811_S16_3</strain>
    </source>
</reference>
<gene>
    <name evidence="4" type="ORF">JF888_06110</name>
</gene>
<dbReference type="CDD" id="cd06661">
    <property type="entry name" value="GGCT_like"/>
    <property type="match status" value="1"/>
</dbReference>
<dbReference type="InterPro" id="IPR013024">
    <property type="entry name" value="GGCT-like"/>
</dbReference>
<dbReference type="RefSeq" id="WP_338177624.1">
    <property type="nucleotide sequence ID" value="NZ_JAEKNQ010000023.1"/>
</dbReference>
<dbReference type="AlphaFoldDB" id="A0A934KHG7"/>
<evidence type="ECO:0000256" key="2">
    <source>
        <dbReference type="PIRSR" id="PIRSR617939-1"/>
    </source>
</evidence>
<dbReference type="EMBL" id="JAEKNQ010000023">
    <property type="protein sequence ID" value="MBJ7602753.1"/>
    <property type="molecule type" value="Genomic_DNA"/>
</dbReference>
<evidence type="ECO:0000313" key="5">
    <source>
        <dbReference type="Proteomes" id="UP000620075"/>
    </source>
</evidence>
<proteinExistence type="predicted"/>
<dbReference type="GO" id="GO:0003839">
    <property type="term" value="F:gamma-glutamylcyclotransferase activity"/>
    <property type="evidence" value="ECO:0007669"/>
    <property type="project" value="InterPro"/>
</dbReference>
<feature type="binding site" evidence="3">
    <location>
        <position position="122"/>
    </location>
    <ligand>
        <name>substrate</name>
    </ligand>
</feature>
<dbReference type="InterPro" id="IPR017939">
    <property type="entry name" value="G-Glutamylcylcotransferase"/>
</dbReference>
<comment type="caution">
    <text evidence="4">The sequence shown here is derived from an EMBL/GenBank/DDBJ whole genome shotgun (WGS) entry which is preliminary data.</text>
</comment>
<dbReference type="Gene3D" id="3.10.490.10">
    <property type="entry name" value="Gamma-glutamyl cyclotransferase-like"/>
    <property type="match status" value="1"/>
</dbReference>
<organism evidence="4 5">
    <name type="scientific">Candidatus Dormiibacter inghamiae</name>
    <dbReference type="NCBI Taxonomy" id="3127013"/>
    <lineage>
        <taxon>Bacteria</taxon>
        <taxon>Bacillati</taxon>
        <taxon>Candidatus Dormiibacterota</taxon>
        <taxon>Candidatus Dormibacteria</taxon>
        <taxon>Candidatus Dormibacterales</taxon>
        <taxon>Candidatus Dormibacteraceae</taxon>
        <taxon>Candidatus Dormiibacter</taxon>
    </lineage>
</organism>
<feature type="active site" description="Proton acceptor" evidence="2">
    <location>
        <position position="81"/>
    </location>
</feature>
<evidence type="ECO:0000256" key="3">
    <source>
        <dbReference type="PIRSR" id="PIRSR617939-2"/>
    </source>
</evidence>
<keyword evidence="1" id="KW-0456">Lyase</keyword>
<accession>A0A934KHG7</accession>
<dbReference type="PANTHER" id="PTHR12935:SF0">
    <property type="entry name" value="GAMMA-GLUTAMYLCYCLOTRANSFERASE"/>
    <property type="match status" value="1"/>
</dbReference>